<gene>
    <name evidence="3" type="ORF">MAR_017528</name>
</gene>
<keyword evidence="2" id="KW-0732">Signal</keyword>
<organism evidence="3 4">
    <name type="scientific">Mya arenaria</name>
    <name type="common">Soft-shell clam</name>
    <dbReference type="NCBI Taxonomy" id="6604"/>
    <lineage>
        <taxon>Eukaryota</taxon>
        <taxon>Metazoa</taxon>
        <taxon>Spiralia</taxon>
        <taxon>Lophotrochozoa</taxon>
        <taxon>Mollusca</taxon>
        <taxon>Bivalvia</taxon>
        <taxon>Autobranchia</taxon>
        <taxon>Heteroconchia</taxon>
        <taxon>Euheterodonta</taxon>
        <taxon>Imparidentia</taxon>
        <taxon>Neoheterodontei</taxon>
        <taxon>Myida</taxon>
        <taxon>Myoidea</taxon>
        <taxon>Myidae</taxon>
        <taxon>Mya</taxon>
    </lineage>
</organism>
<evidence type="ECO:0000313" key="4">
    <source>
        <dbReference type="Proteomes" id="UP001164746"/>
    </source>
</evidence>
<protein>
    <submittedName>
        <fullName evidence="3">Uncharacterized protein</fullName>
    </submittedName>
</protein>
<evidence type="ECO:0000256" key="2">
    <source>
        <dbReference type="SAM" id="SignalP"/>
    </source>
</evidence>
<sequence>MKTQTNYIKILHLLILMLAYLAPVTAAAAVLPPDEATCTVRVNQGSVVFKISSSDPKNIISIQAKGTYVADCDQDALLRQTNDTNAFLVSLTHSGACVFIINNYDGTIFSVKIESATSTLTEVSIGGEPFTDCFSPSFVDLNLIGKERHDSNGAVKEECHANVEQEPIANNKNGKQQIDRNATAKDGQRDKIAQQPFRMSTRKTQRIM</sequence>
<dbReference type="EMBL" id="CP111017">
    <property type="protein sequence ID" value="WAR07570.1"/>
    <property type="molecule type" value="Genomic_DNA"/>
</dbReference>
<feature type="region of interest" description="Disordered" evidence="1">
    <location>
        <begin position="169"/>
        <end position="190"/>
    </location>
</feature>
<name>A0ABY7EES0_MYAAR</name>
<evidence type="ECO:0000256" key="1">
    <source>
        <dbReference type="SAM" id="MobiDB-lite"/>
    </source>
</evidence>
<feature type="chain" id="PRO_5047194697" evidence="2">
    <location>
        <begin position="28"/>
        <end position="208"/>
    </location>
</feature>
<feature type="compositionally biased region" description="Polar residues" evidence="1">
    <location>
        <begin position="169"/>
        <end position="180"/>
    </location>
</feature>
<feature type="signal peptide" evidence="2">
    <location>
        <begin position="1"/>
        <end position="27"/>
    </location>
</feature>
<reference evidence="3" key="1">
    <citation type="submission" date="2022-11" db="EMBL/GenBank/DDBJ databases">
        <title>Centuries of genome instability and evolution in soft-shell clam transmissible cancer (bioRxiv).</title>
        <authorList>
            <person name="Hart S.F.M."/>
            <person name="Yonemitsu M.A."/>
            <person name="Giersch R.M."/>
            <person name="Beal B.F."/>
            <person name="Arriagada G."/>
            <person name="Davis B.W."/>
            <person name="Ostrander E.A."/>
            <person name="Goff S.P."/>
            <person name="Metzger M.J."/>
        </authorList>
    </citation>
    <scope>NUCLEOTIDE SEQUENCE</scope>
    <source>
        <strain evidence="3">MELC-2E11</strain>
        <tissue evidence="3">Siphon/mantle</tissue>
    </source>
</reference>
<accession>A0ABY7EES0</accession>
<proteinExistence type="predicted"/>
<keyword evidence="4" id="KW-1185">Reference proteome</keyword>
<evidence type="ECO:0000313" key="3">
    <source>
        <dbReference type="EMBL" id="WAR07570.1"/>
    </source>
</evidence>
<dbReference type="Proteomes" id="UP001164746">
    <property type="component" value="Chromosome 6"/>
</dbReference>